<dbReference type="Proteomes" id="UP000625711">
    <property type="component" value="Unassembled WGS sequence"/>
</dbReference>
<sequence length="210" mass="23220">MVNRRLLSPQTLQAVQFVNVTGHYFGKYHGENALSTNKTLCLRGRGISGERKTPPSPFPHPRHTRFRLYPFLVLSMYAVSCVGVPAGVPTKDSPAITNYSIVLLGFERYLNAESARKPIESRATPQLRRKPKAFTGTKLPGPVVFLFDGANFSTWCVRHRKRPPGPAPSPKVRGGQRVYLKLPQLARAGVILNNIAANGPIHTLMQAPRS</sequence>
<evidence type="ECO:0000313" key="2">
    <source>
        <dbReference type="Proteomes" id="UP000625711"/>
    </source>
</evidence>
<gene>
    <name evidence="1" type="ORF">GWI33_009025</name>
</gene>
<organism evidence="1 2">
    <name type="scientific">Rhynchophorus ferrugineus</name>
    <name type="common">Red palm weevil</name>
    <name type="synonym">Curculio ferrugineus</name>
    <dbReference type="NCBI Taxonomy" id="354439"/>
    <lineage>
        <taxon>Eukaryota</taxon>
        <taxon>Metazoa</taxon>
        <taxon>Ecdysozoa</taxon>
        <taxon>Arthropoda</taxon>
        <taxon>Hexapoda</taxon>
        <taxon>Insecta</taxon>
        <taxon>Pterygota</taxon>
        <taxon>Neoptera</taxon>
        <taxon>Endopterygota</taxon>
        <taxon>Coleoptera</taxon>
        <taxon>Polyphaga</taxon>
        <taxon>Cucujiformia</taxon>
        <taxon>Curculionidae</taxon>
        <taxon>Dryophthorinae</taxon>
        <taxon>Rhynchophorus</taxon>
    </lineage>
</organism>
<accession>A0A834MDR1</accession>
<protein>
    <submittedName>
        <fullName evidence="1">Uncharacterized protein</fullName>
    </submittedName>
</protein>
<dbReference type="AlphaFoldDB" id="A0A834MDR1"/>
<dbReference type="EMBL" id="JAACXV010000411">
    <property type="protein sequence ID" value="KAF7277906.1"/>
    <property type="molecule type" value="Genomic_DNA"/>
</dbReference>
<comment type="caution">
    <text evidence="1">The sequence shown here is derived from an EMBL/GenBank/DDBJ whole genome shotgun (WGS) entry which is preliminary data.</text>
</comment>
<reference evidence="1" key="1">
    <citation type="submission" date="2020-08" db="EMBL/GenBank/DDBJ databases">
        <title>Genome sequencing and assembly of the red palm weevil Rhynchophorus ferrugineus.</title>
        <authorList>
            <person name="Dias G.B."/>
            <person name="Bergman C.M."/>
            <person name="Manee M."/>
        </authorList>
    </citation>
    <scope>NUCLEOTIDE SEQUENCE</scope>
    <source>
        <strain evidence="1">AA-2017</strain>
        <tissue evidence="1">Whole larva</tissue>
    </source>
</reference>
<name>A0A834MDR1_RHYFE</name>
<evidence type="ECO:0000313" key="1">
    <source>
        <dbReference type="EMBL" id="KAF7277906.1"/>
    </source>
</evidence>
<keyword evidence="2" id="KW-1185">Reference proteome</keyword>
<proteinExistence type="predicted"/>